<sequence length="61" mass="7118">VKKVHTKNPSKRLQRLQLHHCGDFATMNSENEKRSPMIMNYHLKSTLLCRNTAHLSEQDSN</sequence>
<evidence type="ECO:0000313" key="1">
    <source>
        <dbReference type="EMBL" id="JAP09495.1"/>
    </source>
</evidence>
<reference evidence="1" key="1">
    <citation type="submission" date="2015-12" db="EMBL/GenBank/DDBJ databases">
        <title>Gene expression during late stages of embryo sac development: a critical building block for successful pollen-pistil interactions.</title>
        <authorList>
            <person name="Liu Y."/>
            <person name="Joly V."/>
            <person name="Sabar M."/>
            <person name="Matton D.P."/>
        </authorList>
    </citation>
    <scope>NUCLEOTIDE SEQUENCE</scope>
</reference>
<organism evidence="1">
    <name type="scientific">Solanum chacoense</name>
    <name type="common">Chaco potato</name>
    <dbReference type="NCBI Taxonomy" id="4108"/>
    <lineage>
        <taxon>Eukaryota</taxon>
        <taxon>Viridiplantae</taxon>
        <taxon>Streptophyta</taxon>
        <taxon>Embryophyta</taxon>
        <taxon>Tracheophyta</taxon>
        <taxon>Spermatophyta</taxon>
        <taxon>Magnoliopsida</taxon>
        <taxon>eudicotyledons</taxon>
        <taxon>Gunneridae</taxon>
        <taxon>Pentapetalae</taxon>
        <taxon>asterids</taxon>
        <taxon>lamiids</taxon>
        <taxon>Solanales</taxon>
        <taxon>Solanaceae</taxon>
        <taxon>Solanoideae</taxon>
        <taxon>Solaneae</taxon>
        <taxon>Solanum</taxon>
    </lineage>
</organism>
<name>A0A0V0GP34_SOLCH</name>
<protein>
    <submittedName>
        <fullName evidence="1">Putative ovule protein</fullName>
    </submittedName>
</protein>
<dbReference type="AlphaFoldDB" id="A0A0V0GP34"/>
<feature type="non-terminal residue" evidence="1">
    <location>
        <position position="1"/>
    </location>
</feature>
<accession>A0A0V0GP34</accession>
<dbReference type="EMBL" id="GEDG01034905">
    <property type="protein sequence ID" value="JAP09495.1"/>
    <property type="molecule type" value="Transcribed_RNA"/>
</dbReference>
<proteinExistence type="predicted"/>